<accession>A0A8I7BAB7</accession>
<reference evidence="4" key="2">
    <citation type="submission" date="2020-10" db="EMBL/GenBank/DDBJ databases">
        <authorList>
            <person name="Scholz U."/>
            <person name="Mascher M."/>
            <person name="Fiebig A."/>
        </authorList>
    </citation>
    <scope>NUCLEOTIDE SEQUENCE [LARGE SCALE GENOMIC DNA]</scope>
    <source>
        <strain evidence="4">cv. Morex</strain>
    </source>
</reference>
<dbReference type="Proteomes" id="UP000011116">
    <property type="component" value="Chromosome 5H"/>
</dbReference>
<evidence type="ECO:0000256" key="2">
    <source>
        <dbReference type="ARBA" id="ARBA00023306"/>
    </source>
</evidence>
<protein>
    <submittedName>
        <fullName evidence="4">Uncharacterized protein</fullName>
    </submittedName>
</protein>
<dbReference type="AlphaFoldDB" id="A0A8I7BAB7"/>
<keyword evidence="2" id="KW-0131">Cell cycle</keyword>
<dbReference type="InterPro" id="IPR040389">
    <property type="entry name" value="SMR"/>
</dbReference>
<dbReference type="GO" id="GO:0004860">
    <property type="term" value="F:protein kinase inhibitor activity"/>
    <property type="evidence" value="ECO:0007669"/>
    <property type="project" value="UniProtKB-KW"/>
</dbReference>
<organism evidence="4 5">
    <name type="scientific">Hordeum vulgare subsp. vulgare</name>
    <name type="common">Domesticated barley</name>
    <dbReference type="NCBI Taxonomy" id="112509"/>
    <lineage>
        <taxon>Eukaryota</taxon>
        <taxon>Viridiplantae</taxon>
        <taxon>Streptophyta</taxon>
        <taxon>Embryophyta</taxon>
        <taxon>Tracheophyta</taxon>
        <taxon>Spermatophyta</taxon>
        <taxon>Magnoliopsida</taxon>
        <taxon>Liliopsida</taxon>
        <taxon>Poales</taxon>
        <taxon>Poaceae</taxon>
        <taxon>BOP clade</taxon>
        <taxon>Pooideae</taxon>
        <taxon>Triticodae</taxon>
        <taxon>Triticeae</taxon>
        <taxon>Hordeinae</taxon>
        <taxon>Hordeum</taxon>
    </lineage>
</organism>
<gene>
    <name evidence="4" type="primary">LOC123399262</name>
</gene>
<dbReference type="PANTHER" id="PTHR33142">
    <property type="entry name" value="CYCLIN-DEPENDENT PROTEIN KINASE INHIBITOR SMR13"/>
    <property type="match status" value="1"/>
</dbReference>
<proteinExistence type="predicted"/>
<keyword evidence="5" id="KW-1185">Reference proteome</keyword>
<dbReference type="PANTHER" id="PTHR33142:SF84">
    <property type="entry name" value="EXPRESSED PROTEIN"/>
    <property type="match status" value="1"/>
</dbReference>
<dbReference type="GO" id="GO:0032875">
    <property type="term" value="P:regulation of DNA endoreduplication"/>
    <property type="evidence" value="ECO:0007669"/>
    <property type="project" value="InterPro"/>
</dbReference>
<dbReference type="GeneID" id="123399262"/>
<feature type="region of interest" description="Disordered" evidence="3">
    <location>
        <begin position="18"/>
        <end position="69"/>
    </location>
</feature>
<evidence type="ECO:0000256" key="3">
    <source>
        <dbReference type="SAM" id="MobiDB-lite"/>
    </source>
</evidence>
<evidence type="ECO:0000313" key="5">
    <source>
        <dbReference type="Proteomes" id="UP000011116"/>
    </source>
</evidence>
<dbReference type="OrthoDB" id="650965at2759"/>
<evidence type="ECO:0000313" key="4">
    <source>
        <dbReference type="EnsemblPlants" id="HORVU.MOREX.r3.5HG0526800.1.CDS1"/>
    </source>
</evidence>
<dbReference type="Gramene" id="HORVU.MOREX.r3.5HG0526800.1">
    <property type="protein sequence ID" value="HORVU.MOREX.r3.5HG0526800.1.CDS1"/>
    <property type="gene ID" value="HORVU.MOREX.r3.5HG0526800"/>
</dbReference>
<keyword evidence="1" id="KW-0649">Protein kinase inhibitor</keyword>
<sequence>MEVEYGCEGVMRMAVEEEQGWETPRRDDCRIPAVPTCPPPPPRKKPAVELGRAAPRREPPKGGYFQPPDIESLFMLAPPRRHAASTCA</sequence>
<reference evidence="4" key="3">
    <citation type="submission" date="2022-01" db="UniProtKB">
        <authorList>
            <consortium name="EnsemblPlants"/>
        </authorList>
    </citation>
    <scope>IDENTIFICATION</scope>
    <source>
        <strain evidence="4">subsp. vulgare</strain>
    </source>
</reference>
<dbReference type="RefSeq" id="XP_044949615.1">
    <property type="nucleotide sequence ID" value="XM_045093680.1"/>
</dbReference>
<dbReference type="KEGG" id="hvg:123399262"/>
<dbReference type="Gramene" id="HORVU.MOREX.r2.5HG0438120.1">
    <property type="protein sequence ID" value="HORVU.MOREX.r2.5HG0438120.1.CDS.1"/>
    <property type="gene ID" value="HORVU.MOREX.r2.5HG0438120"/>
</dbReference>
<reference evidence="5" key="1">
    <citation type="journal article" date="2012" name="Nature">
        <title>A physical, genetic and functional sequence assembly of the barley genome.</title>
        <authorList>
            <consortium name="The International Barley Genome Sequencing Consortium"/>
            <person name="Mayer K.F."/>
            <person name="Waugh R."/>
            <person name="Brown J.W."/>
            <person name="Schulman A."/>
            <person name="Langridge P."/>
            <person name="Platzer M."/>
            <person name="Fincher G.B."/>
            <person name="Muehlbauer G.J."/>
            <person name="Sato K."/>
            <person name="Close T.J."/>
            <person name="Wise R.P."/>
            <person name="Stein N."/>
        </authorList>
    </citation>
    <scope>NUCLEOTIDE SEQUENCE [LARGE SCALE GENOMIC DNA]</scope>
    <source>
        <strain evidence="5">cv. Morex</strain>
    </source>
</reference>
<dbReference type="EnsemblPlants" id="HORVU.MOREX.r3.5HG0526800.1">
    <property type="protein sequence ID" value="HORVU.MOREX.r3.5HG0526800.1.CDS1"/>
    <property type="gene ID" value="HORVU.MOREX.r3.5HG0526800"/>
</dbReference>
<evidence type="ECO:0000256" key="1">
    <source>
        <dbReference type="ARBA" id="ARBA00023013"/>
    </source>
</evidence>
<name>A0A8I7BAB7_HORVV</name>